<keyword evidence="3" id="KW-0227">DNA damage</keyword>
<dbReference type="InterPro" id="IPR003593">
    <property type="entry name" value="AAA+_ATPase"/>
</dbReference>
<dbReference type="GO" id="GO:0000722">
    <property type="term" value="P:telomere maintenance via recombination"/>
    <property type="evidence" value="ECO:0007669"/>
    <property type="project" value="TreeGrafter"/>
</dbReference>
<keyword evidence="4" id="KW-0067">ATP-binding</keyword>
<dbReference type="SUPFAM" id="SSF52540">
    <property type="entry name" value="P-loop containing nucleoside triphosphate hydrolases"/>
    <property type="match status" value="1"/>
</dbReference>
<dbReference type="PRINTS" id="PR01874">
    <property type="entry name" value="DNAREPAIRADA"/>
</dbReference>
<keyword evidence="2" id="KW-0547">Nucleotide-binding</keyword>
<evidence type="ECO:0000313" key="9">
    <source>
        <dbReference type="Proteomes" id="UP001497472"/>
    </source>
</evidence>
<feature type="domain" description="RecA family profile 1" evidence="7">
    <location>
        <begin position="29"/>
        <end position="192"/>
    </location>
</feature>
<dbReference type="CDD" id="cd19491">
    <property type="entry name" value="XRCC3"/>
    <property type="match status" value="1"/>
</dbReference>
<dbReference type="Gene3D" id="3.40.50.300">
    <property type="entry name" value="P-loop containing nucleotide triphosphate hydrolases"/>
    <property type="match status" value="1"/>
</dbReference>
<dbReference type="PANTHER" id="PTHR46487">
    <property type="entry name" value="DNA REPAIR PROTEIN XRCC3"/>
    <property type="match status" value="1"/>
</dbReference>
<dbReference type="AlphaFoldDB" id="A0AAV1JMA0"/>
<dbReference type="GO" id="GO:0005657">
    <property type="term" value="C:replication fork"/>
    <property type="evidence" value="ECO:0007669"/>
    <property type="project" value="TreeGrafter"/>
</dbReference>
<dbReference type="GO" id="GO:0071140">
    <property type="term" value="P:resolution of mitotic recombination intermediates"/>
    <property type="evidence" value="ECO:0007669"/>
    <property type="project" value="TreeGrafter"/>
</dbReference>
<dbReference type="PANTHER" id="PTHR46487:SF1">
    <property type="entry name" value="DNA REPAIR PROTEIN XRCC3"/>
    <property type="match status" value="1"/>
</dbReference>
<name>A0AAV1JMA0_9NEOP</name>
<evidence type="ECO:0000256" key="3">
    <source>
        <dbReference type="ARBA" id="ARBA00022763"/>
    </source>
</evidence>
<dbReference type="GO" id="GO:0005524">
    <property type="term" value="F:ATP binding"/>
    <property type="evidence" value="ECO:0007669"/>
    <property type="project" value="UniProtKB-KW"/>
</dbReference>
<dbReference type="PROSITE" id="PS50162">
    <property type="entry name" value="RECA_2"/>
    <property type="match status" value="1"/>
</dbReference>
<dbReference type="Pfam" id="PF08423">
    <property type="entry name" value="Rad51"/>
    <property type="match status" value="1"/>
</dbReference>
<accession>A0AAV1JMA0</accession>
<dbReference type="GO" id="GO:0140664">
    <property type="term" value="F:ATP-dependent DNA damage sensor activity"/>
    <property type="evidence" value="ECO:0007669"/>
    <property type="project" value="InterPro"/>
</dbReference>
<proteinExistence type="predicted"/>
<comment type="caution">
    <text evidence="8">The sequence shown here is derived from an EMBL/GenBank/DDBJ whole genome shotgun (WGS) entry which is preliminary data.</text>
</comment>
<reference evidence="8 9" key="1">
    <citation type="submission" date="2023-11" db="EMBL/GenBank/DDBJ databases">
        <authorList>
            <person name="Okamura Y."/>
        </authorList>
    </citation>
    <scope>NUCLEOTIDE SEQUENCE [LARGE SCALE GENOMIC DNA]</scope>
</reference>
<dbReference type="InterPro" id="IPR027417">
    <property type="entry name" value="P-loop_NTPase"/>
</dbReference>
<keyword evidence="6" id="KW-0539">Nucleus</keyword>
<dbReference type="GO" id="GO:0090656">
    <property type="term" value="P:t-circle formation"/>
    <property type="evidence" value="ECO:0007669"/>
    <property type="project" value="TreeGrafter"/>
</dbReference>
<dbReference type="GO" id="GO:0033065">
    <property type="term" value="C:Rad51C-XRCC3 complex"/>
    <property type="evidence" value="ECO:0007669"/>
    <property type="project" value="TreeGrafter"/>
</dbReference>
<dbReference type="InterPro" id="IPR020588">
    <property type="entry name" value="RecA_ATP-bd"/>
</dbReference>
<evidence type="ECO:0000256" key="1">
    <source>
        <dbReference type="ARBA" id="ARBA00004123"/>
    </source>
</evidence>
<evidence type="ECO:0000256" key="5">
    <source>
        <dbReference type="ARBA" id="ARBA00023204"/>
    </source>
</evidence>
<dbReference type="EMBL" id="CAVLEF010000082">
    <property type="protein sequence ID" value="CAK1550495.1"/>
    <property type="molecule type" value="Genomic_DNA"/>
</dbReference>
<keyword evidence="9" id="KW-1185">Reference proteome</keyword>
<evidence type="ECO:0000256" key="4">
    <source>
        <dbReference type="ARBA" id="ARBA00022840"/>
    </source>
</evidence>
<dbReference type="GO" id="GO:0045003">
    <property type="term" value="P:double-strand break repair via synthesis-dependent strand annealing"/>
    <property type="evidence" value="ECO:0007669"/>
    <property type="project" value="TreeGrafter"/>
</dbReference>
<protein>
    <recommendedName>
        <fullName evidence="7">RecA family profile 1 domain-containing protein</fullName>
    </recommendedName>
</protein>
<evidence type="ECO:0000256" key="6">
    <source>
        <dbReference type="ARBA" id="ARBA00023242"/>
    </source>
</evidence>
<gene>
    <name evidence="8" type="ORF">LNINA_LOCUS9720</name>
</gene>
<evidence type="ECO:0000256" key="2">
    <source>
        <dbReference type="ARBA" id="ARBA00022741"/>
    </source>
</evidence>
<comment type="subcellular location">
    <subcellularLocation>
        <location evidence="1">Nucleus</location>
    </subcellularLocation>
</comment>
<dbReference type="InterPro" id="IPR047348">
    <property type="entry name" value="XRCC3-like_C"/>
</dbReference>
<evidence type="ECO:0000313" key="8">
    <source>
        <dbReference type="EMBL" id="CAK1550495.1"/>
    </source>
</evidence>
<organism evidence="8 9">
    <name type="scientific">Leptosia nina</name>
    <dbReference type="NCBI Taxonomy" id="320188"/>
    <lineage>
        <taxon>Eukaryota</taxon>
        <taxon>Metazoa</taxon>
        <taxon>Ecdysozoa</taxon>
        <taxon>Arthropoda</taxon>
        <taxon>Hexapoda</taxon>
        <taxon>Insecta</taxon>
        <taxon>Pterygota</taxon>
        <taxon>Neoptera</taxon>
        <taxon>Endopterygota</taxon>
        <taxon>Lepidoptera</taxon>
        <taxon>Glossata</taxon>
        <taxon>Ditrysia</taxon>
        <taxon>Papilionoidea</taxon>
        <taxon>Pieridae</taxon>
        <taxon>Pierinae</taxon>
        <taxon>Leptosia</taxon>
    </lineage>
</organism>
<evidence type="ECO:0000259" key="7">
    <source>
        <dbReference type="PROSITE" id="PS50162"/>
    </source>
</evidence>
<keyword evidence="5" id="KW-0234">DNA repair</keyword>
<sequence length="266" mass="29745">MKNEDITLLKNIIGKQICPLINTAEEMTFEKHINTGCVSVDKLLNGGLRVGTLTEVYGESGSGKTQLALQIAAQCGSKGSVYICTESVFPVKRFNQICDYIQRDSCKNINKEHTFIEHVTEGEDLLSCIRVRLPKLLKQKKISVIIIDSIASPFRIDVSNYVQRAEELRELGISLLNLAQNFNLAILCLNQVTSSFEKPDNILPSLGLSWSNMVSYRLLLRRSSCLINIDNIESQIRELIVMFSPDLDNKMCKFAIDTTGLKSLPA</sequence>
<dbReference type="SMART" id="SM00382">
    <property type="entry name" value="AAA"/>
    <property type="match status" value="1"/>
</dbReference>
<dbReference type="InterPro" id="IPR013632">
    <property type="entry name" value="Rad51_C"/>
</dbReference>
<dbReference type="GO" id="GO:0000400">
    <property type="term" value="F:four-way junction DNA binding"/>
    <property type="evidence" value="ECO:0007669"/>
    <property type="project" value="TreeGrafter"/>
</dbReference>
<dbReference type="Proteomes" id="UP001497472">
    <property type="component" value="Unassembled WGS sequence"/>
</dbReference>